<dbReference type="InterPro" id="IPR018839">
    <property type="entry name" value="Tscrpt-silencing_Clr2_C"/>
</dbReference>
<evidence type="ECO:0000256" key="1">
    <source>
        <dbReference type="SAM" id="MobiDB-lite"/>
    </source>
</evidence>
<dbReference type="Pfam" id="PF16761">
    <property type="entry name" value="Clr2_transil"/>
    <property type="match status" value="1"/>
</dbReference>
<dbReference type="STRING" id="177199.A0A420YLY0"/>
<accession>A0A420YLY0</accession>
<name>A0A420YLY0_9PEZI</name>
<gene>
    <name evidence="4" type="ORF">DL546_008361</name>
</gene>
<comment type="caution">
    <text evidence="4">The sequence shown here is derived from an EMBL/GenBank/DDBJ whole genome shotgun (WGS) entry which is preliminary data.</text>
</comment>
<dbReference type="AlphaFoldDB" id="A0A420YLY0"/>
<keyword evidence="5" id="KW-1185">Reference proteome</keyword>
<dbReference type="InterPro" id="IPR038986">
    <property type="entry name" value="Clr2"/>
</dbReference>
<dbReference type="InterPro" id="IPR031915">
    <property type="entry name" value="Clr2_N"/>
</dbReference>
<evidence type="ECO:0000313" key="4">
    <source>
        <dbReference type="EMBL" id="RKU48878.1"/>
    </source>
</evidence>
<feature type="domain" description="Cryptic loci regulator 2 C-terminal" evidence="2">
    <location>
        <begin position="399"/>
        <end position="521"/>
    </location>
</feature>
<feature type="compositionally biased region" description="Low complexity" evidence="1">
    <location>
        <begin position="142"/>
        <end position="151"/>
    </location>
</feature>
<dbReference type="PANTHER" id="PTHR38046:SF1">
    <property type="entry name" value="CRYPTIC LOCI REGULATOR 2"/>
    <property type="match status" value="1"/>
</dbReference>
<evidence type="ECO:0000259" key="2">
    <source>
        <dbReference type="Pfam" id="PF10383"/>
    </source>
</evidence>
<dbReference type="Proteomes" id="UP000275385">
    <property type="component" value="Unassembled WGS sequence"/>
</dbReference>
<organism evidence="4 5">
    <name type="scientific">Coniochaeta pulveracea</name>
    <dbReference type="NCBI Taxonomy" id="177199"/>
    <lineage>
        <taxon>Eukaryota</taxon>
        <taxon>Fungi</taxon>
        <taxon>Dikarya</taxon>
        <taxon>Ascomycota</taxon>
        <taxon>Pezizomycotina</taxon>
        <taxon>Sordariomycetes</taxon>
        <taxon>Sordariomycetidae</taxon>
        <taxon>Coniochaetales</taxon>
        <taxon>Coniochaetaceae</taxon>
        <taxon>Coniochaeta</taxon>
    </lineage>
</organism>
<dbReference type="GO" id="GO:0070824">
    <property type="term" value="C:SHREC complex"/>
    <property type="evidence" value="ECO:0007669"/>
    <property type="project" value="InterPro"/>
</dbReference>
<dbReference type="Pfam" id="PF10383">
    <property type="entry name" value="Clr2"/>
    <property type="match status" value="1"/>
</dbReference>
<dbReference type="GO" id="GO:0033553">
    <property type="term" value="C:rDNA heterochromatin"/>
    <property type="evidence" value="ECO:0007669"/>
    <property type="project" value="TreeGrafter"/>
</dbReference>
<dbReference type="OrthoDB" id="2421327at2759"/>
<dbReference type="EMBL" id="QVQW01000003">
    <property type="protein sequence ID" value="RKU48878.1"/>
    <property type="molecule type" value="Genomic_DNA"/>
</dbReference>
<evidence type="ECO:0000259" key="3">
    <source>
        <dbReference type="Pfam" id="PF16761"/>
    </source>
</evidence>
<dbReference type="GO" id="GO:0030466">
    <property type="term" value="P:silent mating-type cassette heterochromatin formation"/>
    <property type="evidence" value="ECO:0007669"/>
    <property type="project" value="TreeGrafter"/>
</dbReference>
<proteinExistence type="predicted"/>
<evidence type="ECO:0000313" key="5">
    <source>
        <dbReference type="Proteomes" id="UP000275385"/>
    </source>
</evidence>
<evidence type="ECO:0008006" key="6">
    <source>
        <dbReference type="Google" id="ProtNLM"/>
    </source>
</evidence>
<sequence>MTTTTEQYYSLDITRTDGQGYNLTQNTDESATAQEVERWRIILAKLMKVELAPHKDNKKYVLCKLPLGYELRKTQSGSGATERTLFALYGHPLGPTYKYRSPGEFGPHLLWLMSPSQDRNDCSCEFCDRLIKRILEGSAVQPVRQAAPAAPKISQPVAQKPRPVQPVSQPQVKTQPQVQQQQPTPARPQQPVQQQQPAQQSVQPQQQAQPQAQQVQLPTLPPTQTQTQNLLATTVSTRPVWPFLGQTNRNNTFRLGEMVWFKHAAWRIGVIYEIVPKNQQTASGEAGDDQYYFRIAQLGHAVLNLPNVVKESGDMRPFLTFSVPASQADLAGQSFASIDWLNLVTQRRQNPDPATVQRDLQVLGLEASKMAARTINNSFSVFNRLDEPQPDLGYNVRAYGGLFFGAELINLNDPVRVKPPNYADTTRDPDGKKKTAVMLVKRILLDANNRLIFRGPVYLLIRQPLATQTAGEHQDTLLAEEVSFRNSLITEADAASGRWTWFQVESAAAERTEKESYGRFYLSHTLLRTINPTEYQQALAARQLKEPTAWVNSRVENGAGAADLGCQRNRRAAIGAAVAQGTAVMLPESIKEDGEA</sequence>
<protein>
    <recommendedName>
        <fullName evidence="6">Cryptic loci regulator 2 N-terminal domain-containing protein</fullName>
    </recommendedName>
</protein>
<feature type="domain" description="Cryptic loci regulator 2 N-terminal" evidence="3">
    <location>
        <begin position="60"/>
        <end position="127"/>
    </location>
</feature>
<reference evidence="4 5" key="1">
    <citation type="submission" date="2018-08" db="EMBL/GenBank/DDBJ databases">
        <title>Draft genome of the lignicolous fungus Coniochaeta pulveracea.</title>
        <authorList>
            <person name="Borstlap C.J."/>
            <person name="De Witt R.N."/>
            <person name="Botha A."/>
            <person name="Volschenk H."/>
        </authorList>
    </citation>
    <scope>NUCLEOTIDE SEQUENCE [LARGE SCALE GENOMIC DNA]</scope>
    <source>
        <strain evidence="4 5">CAB683</strain>
    </source>
</reference>
<feature type="compositionally biased region" description="Low complexity" evidence="1">
    <location>
        <begin position="159"/>
        <end position="215"/>
    </location>
</feature>
<dbReference type="GO" id="GO:0031934">
    <property type="term" value="C:mating-type region heterochromatin"/>
    <property type="evidence" value="ECO:0007669"/>
    <property type="project" value="TreeGrafter"/>
</dbReference>
<feature type="region of interest" description="Disordered" evidence="1">
    <location>
        <begin position="142"/>
        <end position="215"/>
    </location>
</feature>
<dbReference type="PANTHER" id="PTHR38046">
    <property type="entry name" value="CRYPTIC LOCI REGULATOR 2"/>
    <property type="match status" value="1"/>
</dbReference>